<keyword evidence="2" id="KW-0614">Plasmid</keyword>
<dbReference type="OrthoDB" id="2852651at2"/>
<gene>
    <name evidence="2" type="ORF">PPSC2_25920</name>
</gene>
<dbReference type="KEGG" id="ppm:PPSC2_25920"/>
<dbReference type="Pfam" id="PF14171">
    <property type="entry name" value="SpoIISA_toxin"/>
    <property type="match status" value="1"/>
</dbReference>
<dbReference type="PATRIC" id="fig|886882.15.peg.5447"/>
<organism evidence="2 3">
    <name type="scientific">Paenibacillus polymyxa (strain SC2)</name>
    <name type="common">Bacillus polymyxa</name>
    <dbReference type="NCBI Taxonomy" id="886882"/>
    <lineage>
        <taxon>Bacteria</taxon>
        <taxon>Bacillati</taxon>
        <taxon>Bacillota</taxon>
        <taxon>Bacilli</taxon>
        <taxon>Bacillales</taxon>
        <taxon>Paenibacillaceae</taxon>
        <taxon>Paenibacillus</taxon>
    </lineage>
</organism>
<feature type="transmembrane region" description="Helical" evidence="1">
    <location>
        <begin position="6"/>
        <end position="29"/>
    </location>
</feature>
<dbReference type="AlphaFoldDB" id="E3EKM2"/>
<name>E3EKM2_PAEPS</name>
<dbReference type="HOGENOM" id="CLU_1041495_0_0_9"/>
<evidence type="ECO:0000313" key="3">
    <source>
        <dbReference type="Proteomes" id="UP000006868"/>
    </source>
</evidence>
<dbReference type="GO" id="GO:0016020">
    <property type="term" value="C:membrane"/>
    <property type="evidence" value="ECO:0007669"/>
    <property type="project" value="InterPro"/>
</dbReference>
<dbReference type="RefSeq" id="WP_013386268.1">
    <property type="nucleotide sequence ID" value="NC_014628.2"/>
</dbReference>
<feature type="transmembrane region" description="Helical" evidence="1">
    <location>
        <begin position="65"/>
        <end position="86"/>
    </location>
</feature>
<sequence length="267" mass="30935">MYYFGWLVIGFFAIVGLASISHWANPVWYANNLINIRKTSYSLFILMYGGMILAGHIHLKDWGMAVQFASIAIFIDLAVLETPSILKIGNAEFKKNDMEIEKTIKDNQKTILQSFQKSEQFTDVVQYTSNHFYPLDSDNFIEWDLYMEQLKKYLRLYTDTFHFKLSITQFTYKEDIEQREQNIEGSLVQIERFHSINIKDKAELAGTLAKANVSVIKEQEIIGVPFFGNRFSYIVTLEANAQESVINAIDAYHIVNLLTVFEWFAES</sequence>
<dbReference type="SMR" id="E3EKM2"/>
<accession>E3EKM2</accession>
<keyword evidence="1" id="KW-0472">Membrane</keyword>
<evidence type="ECO:0000313" key="2">
    <source>
        <dbReference type="EMBL" id="ADO59854.1"/>
    </source>
</evidence>
<evidence type="ECO:0000256" key="1">
    <source>
        <dbReference type="SAM" id="Phobius"/>
    </source>
</evidence>
<proteinExistence type="predicted"/>
<geneLocation type="plasmid" evidence="2 3">
    <name>pSC2</name>
</geneLocation>
<reference evidence="2 3" key="1">
    <citation type="journal article" date="2011" name="J. Bacteriol.">
        <title>Complete genome sequence of Paenibacillus polymyxa SC2, a strain of plant growth-promoting Rhizobacterium with broad-spectrum antimicrobial activity.</title>
        <authorList>
            <person name="Ma M."/>
            <person name="Wang C."/>
            <person name="Ding Y."/>
            <person name="Li L."/>
            <person name="Shen D."/>
            <person name="Jiang X."/>
            <person name="Guan D."/>
            <person name="Cao F."/>
            <person name="Chen H."/>
            <person name="Feng R."/>
            <person name="Wang X."/>
            <person name="Ge Y."/>
            <person name="Yao L."/>
            <person name="Bing X."/>
            <person name="Yang X."/>
            <person name="Li J."/>
            <person name="Du B."/>
        </authorList>
    </citation>
    <scope>NUCLEOTIDE SEQUENCE [LARGE SCALE GENOMIC DNA]</scope>
    <source>
        <strain evidence="2 3">SC2</strain>
        <plasmid evidence="3">pSC2</plasmid>
    </source>
</reference>
<keyword evidence="1" id="KW-0812">Transmembrane</keyword>
<feature type="transmembrane region" description="Helical" evidence="1">
    <location>
        <begin position="41"/>
        <end position="59"/>
    </location>
</feature>
<dbReference type="InterPro" id="IPR025940">
    <property type="entry name" value="SpoIISA_toxin"/>
</dbReference>
<dbReference type="Proteomes" id="UP000006868">
    <property type="component" value="Plasmid pSC2"/>
</dbReference>
<protein>
    <submittedName>
        <fullName evidence="2">Uncharacterized protein</fullName>
    </submittedName>
</protein>
<dbReference type="eggNOG" id="ENOG5033N7Q">
    <property type="taxonomic scope" value="Bacteria"/>
</dbReference>
<keyword evidence="1" id="KW-1133">Transmembrane helix</keyword>
<dbReference type="EMBL" id="CP002214">
    <property type="protein sequence ID" value="ADO59854.1"/>
    <property type="molecule type" value="Genomic_DNA"/>
</dbReference>